<dbReference type="STRING" id="1801743.A2824_01685"/>
<comment type="caution">
    <text evidence="1">The sequence shown here is derived from an EMBL/GenBank/DDBJ whole genome shotgun (WGS) entry which is preliminary data.</text>
</comment>
<organism evidence="1 2">
    <name type="scientific">Candidatus Nomurabacteria bacterium RIFCSPHIGHO2_01_FULL_42_16</name>
    <dbReference type="NCBI Taxonomy" id="1801743"/>
    <lineage>
        <taxon>Bacteria</taxon>
        <taxon>Candidatus Nomuraibacteriota</taxon>
    </lineage>
</organism>
<evidence type="ECO:0000313" key="1">
    <source>
        <dbReference type="EMBL" id="OGI69236.1"/>
    </source>
</evidence>
<dbReference type="AlphaFoldDB" id="A0A1F6VI45"/>
<gene>
    <name evidence="1" type="ORF">A2824_01685</name>
</gene>
<reference evidence="1 2" key="1">
    <citation type="journal article" date="2016" name="Nat. Commun.">
        <title>Thousands of microbial genomes shed light on interconnected biogeochemical processes in an aquifer system.</title>
        <authorList>
            <person name="Anantharaman K."/>
            <person name="Brown C.T."/>
            <person name="Hug L.A."/>
            <person name="Sharon I."/>
            <person name="Castelle C.J."/>
            <person name="Probst A.J."/>
            <person name="Thomas B.C."/>
            <person name="Singh A."/>
            <person name="Wilkins M.J."/>
            <person name="Karaoz U."/>
            <person name="Brodie E.L."/>
            <person name="Williams K.H."/>
            <person name="Hubbard S.S."/>
            <person name="Banfield J.F."/>
        </authorList>
    </citation>
    <scope>NUCLEOTIDE SEQUENCE [LARGE SCALE GENOMIC DNA]</scope>
</reference>
<proteinExistence type="predicted"/>
<evidence type="ECO:0000313" key="2">
    <source>
        <dbReference type="Proteomes" id="UP000178059"/>
    </source>
</evidence>
<sequence length="168" mass="20102">MKKQKPICTTYLKTISDFEDAVWEYVKHLYPPLSNKYLKVSYFINQSDIDKMQKSRGFKFEATQANKIPVYNKKKVKGVFIFNSKDLRYLFLNYWREQTPSDLRLPSVEAKYRMEIYFCDQLIDDFSTYKKSFTLKKGRPRDIGQEILCRILVDRERCIRTGGTPIEY</sequence>
<dbReference type="EMBL" id="MFTT01000030">
    <property type="protein sequence ID" value="OGI69236.1"/>
    <property type="molecule type" value="Genomic_DNA"/>
</dbReference>
<accession>A0A1F6VI45</accession>
<dbReference type="Proteomes" id="UP000178059">
    <property type="component" value="Unassembled WGS sequence"/>
</dbReference>
<protein>
    <submittedName>
        <fullName evidence="1">Uncharacterized protein</fullName>
    </submittedName>
</protein>
<name>A0A1F6VI45_9BACT</name>